<dbReference type="SUPFAM" id="SSF52540">
    <property type="entry name" value="P-loop containing nucleoside triphosphate hydrolases"/>
    <property type="match status" value="1"/>
</dbReference>
<dbReference type="Proteomes" id="UP000000684">
    <property type="component" value="Chromosome"/>
</dbReference>
<dbReference type="eggNOG" id="COG0470">
    <property type="taxonomic scope" value="Bacteria"/>
</dbReference>
<organism evidence="1 2">
    <name type="scientific">Shewanella frigidimarina (strain NCIMB 400)</name>
    <dbReference type="NCBI Taxonomy" id="318167"/>
    <lineage>
        <taxon>Bacteria</taxon>
        <taxon>Pseudomonadati</taxon>
        <taxon>Pseudomonadota</taxon>
        <taxon>Gammaproteobacteria</taxon>
        <taxon>Alteromonadales</taxon>
        <taxon>Shewanellaceae</taxon>
        <taxon>Shewanella</taxon>
    </lineage>
</organism>
<dbReference type="KEGG" id="sfr:Sfri_2090"/>
<dbReference type="EMBL" id="CP000447">
    <property type="protein sequence ID" value="ABI71936.1"/>
    <property type="molecule type" value="Genomic_DNA"/>
</dbReference>
<name>Q081X9_SHEFN</name>
<reference evidence="1 2" key="1">
    <citation type="submission" date="2006-08" db="EMBL/GenBank/DDBJ databases">
        <title>Complete sequence of Shewanella frigidimarina NCIMB 400.</title>
        <authorList>
            <consortium name="US DOE Joint Genome Institute"/>
            <person name="Copeland A."/>
            <person name="Lucas S."/>
            <person name="Lapidus A."/>
            <person name="Barry K."/>
            <person name="Detter J.C."/>
            <person name="Glavina del Rio T."/>
            <person name="Hammon N."/>
            <person name="Israni S."/>
            <person name="Dalin E."/>
            <person name="Tice H."/>
            <person name="Pitluck S."/>
            <person name="Fredrickson J.K."/>
            <person name="Kolker E."/>
            <person name="McCuel L.A."/>
            <person name="DiChristina T."/>
            <person name="Nealson K.H."/>
            <person name="Newman D."/>
            <person name="Tiedje J.M."/>
            <person name="Zhou J."/>
            <person name="Romine M.F."/>
            <person name="Culley D.E."/>
            <person name="Serres M."/>
            <person name="Chertkov O."/>
            <person name="Brettin T."/>
            <person name="Bruce D."/>
            <person name="Han C."/>
            <person name="Tapia R."/>
            <person name="Gilna P."/>
            <person name="Schmutz J."/>
            <person name="Larimer F."/>
            <person name="Land M."/>
            <person name="Hauser L."/>
            <person name="Kyrpides N."/>
            <person name="Mikhailova N."/>
            <person name="Richardson P."/>
        </authorList>
    </citation>
    <scope>NUCLEOTIDE SEQUENCE [LARGE SCALE GENOMIC DNA]</scope>
    <source>
        <strain evidence="1 2">NCIMB 400</strain>
    </source>
</reference>
<proteinExistence type="predicted"/>
<accession>Q081X9</accession>
<dbReference type="STRING" id="318167.Sfri_2090"/>
<dbReference type="InterPro" id="IPR027417">
    <property type="entry name" value="P-loop_NTPase"/>
</dbReference>
<evidence type="ECO:0000313" key="2">
    <source>
        <dbReference type="Proteomes" id="UP000000684"/>
    </source>
</evidence>
<dbReference type="AlphaFoldDB" id="Q081X9"/>
<evidence type="ECO:0000313" key="1">
    <source>
        <dbReference type="EMBL" id="ABI71936.1"/>
    </source>
</evidence>
<keyword evidence="2" id="KW-1185">Reference proteome</keyword>
<dbReference type="HOGENOM" id="CLU_008329_0_0_6"/>
<protein>
    <submittedName>
        <fullName evidence="1">Uncharacterized protein</fullName>
    </submittedName>
</protein>
<dbReference type="Gene3D" id="3.40.50.300">
    <property type="entry name" value="P-loop containing nucleotide triphosphate hydrolases"/>
    <property type="match status" value="1"/>
</dbReference>
<gene>
    <name evidence="1" type="ordered locus">Sfri_2090</name>
</gene>
<sequence length="1138" mass="128508">MALKMTESLITINQRYKSSTRIDGDSEDLRSFIDDFILHGTAVNVLDTVSREYDANAQRVYTITGPYGSGKSTVALFLSCLLSTDTKLREYATAKLQSSPVLLSEFKKRFAINIGWKTVKHVCGLESPANSILQSLYIALGITHDVNIIADLTDDECLSEIKLALSSTQSNDDGVLILLDEMGKALDYQSRANKDLHLFQALADVVQQANRPVLMIGFLHQAFSDYAKNKDAKTQQEWSKVQGRYRDLSFNPSIDESLILVGDSITRSAEISVKIESKYAKLVNVVSSTFANQNRNVGALTDTLPLDPIVSLLLGPVSRRRFSQNERSLFGFLASHEKYGFREFLEDNYTQPQDDLVLYRPEMYWDYLHHNLHHLIVTSHDSKAWLEGCDAIYRAEQKAEGSELHVSITKVISLLTIFGFHHQLHAKKDFLKKYFVNRGYKNTEIAKALDDLQTWTVIIYRQKHDALFVFQGSDIDINTLISERVEAVSQGVDWTSVCDLPQNILATAHYHKTGTMRWATTKLINKVEKSLLEQLCTEPKTGEAFLTFVLSVSPDVTEKFKEIASNLSHCVIGEYGDFSILQTAAIELIALKQILKDEQKITHDLIAKNELENRIIFAQQNVEKELQHIYKNAQWTHWNNPLPPSSPLTSLASVIAEEIYHKAPIVINELVNRSKPSGSANSAIRKLMNAMFVNGDKKDLGFDETSFPPEKGLYLSCLKSKGWHNYTPEGYLFPKTWSKETKDANPKMHALWQDGFTFIKENSTTAHVSIAQLYERWMLPPFGLTTGLCRIYGLALLKSLEGQIAFYDWDSTNQFIFIPELDEELVNKIYKHPHEAAVRYFEISDIQSHLLENLAQATIGNAKTDSAILNIAKHIVGIVHKLPSWVKKTSGESFSGSQQNGLTKEARDFRNKVIGASDPFKLILEDLPAVFGFDKNDPVLEDQLGYKLRTAIEDLSAQNDILYNGFKQIIIDTLGEEFNKNLKTRCEFVESIAKRPNVKELAKRIGQCINNPSKFEFVINLATGAPERNWTDKHLRNGLDELQNLCVQFRRIESFGNLQTKGSSKPLAFITTNSEGKHQEFGGFIQYDLEMDSDVLQVVEKIKSSFSDLSKEKQLAALTNLLTNLMEQSESGTEVVND</sequence>